<keyword evidence="1" id="KW-0472">Membrane</keyword>
<accession>A0ABC9WFH6</accession>
<keyword evidence="1" id="KW-0812">Transmembrane</keyword>
<keyword evidence="1" id="KW-1133">Transmembrane helix</keyword>
<dbReference type="EMBL" id="BAAFJT010000002">
    <property type="protein sequence ID" value="GAB0183797.1"/>
    <property type="molecule type" value="Genomic_DNA"/>
</dbReference>
<organism evidence="2 3">
    <name type="scientific">Grus japonensis</name>
    <name type="common">Japanese crane</name>
    <name type="synonym">Red-crowned crane</name>
    <dbReference type="NCBI Taxonomy" id="30415"/>
    <lineage>
        <taxon>Eukaryota</taxon>
        <taxon>Metazoa</taxon>
        <taxon>Chordata</taxon>
        <taxon>Craniata</taxon>
        <taxon>Vertebrata</taxon>
        <taxon>Euteleostomi</taxon>
        <taxon>Archelosauria</taxon>
        <taxon>Archosauria</taxon>
        <taxon>Dinosauria</taxon>
        <taxon>Saurischia</taxon>
        <taxon>Theropoda</taxon>
        <taxon>Coelurosauria</taxon>
        <taxon>Aves</taxon>
        <taxon>Neognathae</taxon>
        <taxon>Neoaves</taxon>
        <taxon>Gruiformes</taxon>
        <taxon>Gruidae</taxon>
        <taxon>Grus</taxon>
    </lineage>
</organism>
<feature type="transmembrane region" description="Helical" evidence="1">
    <location>
        <begin position="63"/>
        <end position="88"/>
    </location>
</feature>
<sequence length="107" mass="11766">MSQQRARVAKKANSILACIRNGVASRIRGVIMPLYSALEHLKAFDREVNAFVDYMFGPRANMLFRYLLISAGLGASNLYVPSVAILGWGDCSLDSSLADMTALYIFT</sequence>
<reference evidence="2 3" key="1">
    <citation type="submission" date="2024-06" db="EMBL/GenBank/DDBJ databases">
        <title>The draft genome of Grus japonensis, version 3.</title>
        <authorList>
            <person name="Nabeshima K."/>
            <person name="Suzuki S."/>
            <person name="Onuma M."/>
        </authorList>
    </citation>
    <scope>NUCLEOTIDE SEQUENCE [LARGE SCALE GENOMIC DNA]</scope>
    <source>
        <strain evidence="2 3">451A</strain>
    </source>
</reference>
<comment type="caution">
    <text evidence="2">The sequence shown here is derived from an EMBL/GenBank/DDBJ whole genome shotgun (WGS) entry which is preliminary data.</text>
</comment>
<proteinExistence type="predicted"/>
<gene>
    <name evidence="2" type="ORF">GRJ2_000845000</name>
</gene>
<evidence type="ECO:0000256" key="1">
    <source>
        <dbReference type="SAM" id="Phobius"/>
    </source>
</evidence>
<name>A0ABC9WFH6_GRUJA</name>
<protein>
    <submittedName>
        <fullName evidence="2">Uncharacterized protein</fullName>
    </submittedName>
</protein>
<keyword evidence="3" id="KW-1185">Reference proteome</keyword>
<evidence type="ECO:0000313" key="2">
    <source>
        <dbReference type="EMBL" id="GAB0183797.1"/>
    </source>
</evidence>
<evidence type="ECO:0000313" key="3">
    <source>
        <dbReference type="Proteomes" id="UP001623348"/>
    </source>
</evidence>
<dbReference type="AlphaFoldDB" id="A0ABC9WFH6"/>
<dbReference type="Proteomes" id="UP001623348">
    <property type="component" value="Unassembled WGS sequence"/>
</dbReference>